<sequence length="309" mass="34236">MIQKSSLIKSIILVFITLLSIKLSAQQDPQYTQYMYNTMSVNPAYAGQRDVLSATALYRTQWVGIDGAPKTITFGIHSPLENNRLGLGLNVVSDQLGPATETSIDANFSFTIPVDDLGETELSFGIKGGFHLLDTDWSKGRFRNPDNAFNDNINLLSPTLGAGLYLHSNRWYIGAAIPNFITADHYDDYKESLATERMHYFLIGGYVFDLSSQTKLKPAFLVKAVNGAPIIADLSLNALFNDTFTLGLAYRWDDSVSGLAGFQVSDGLYIGYAYDLTTTNLNNYNSGSHEIMLRFELRSAGKLLSPRFF</sequence>
<name>A0A4R1RDD5_9FLAO</name>
<dbReference type="AlphaFoldDB" id="A0A4R1RDD5"/>
<dbReference type="InterPro" id="IPR019861">
    <property type="entry name" value="PorP/SprF_Bacteroidetes"/>
</dbReference>
<accession>A0A4R1RDD5</accession>
<proteinExistence type="predicted"/>
<reference evidence="1 2" key="1">
    <citation type="submission" date="2019-03" db="EMBL/GenBank/DDBJ databases">
        <title>Genomic Encyclopedia of Type Strains, Phase IV (KMG-IV): sequencing the most valuable type-strain genomes for metagenomic binning, comparative biology and taxonomic classification.</title>
        <authorList>
            <person name="Goeker M."/>
        </authorList>
    </citation>
    <scope>NUCLEOTIDE SEQUENCE [LARGE SCALE GENOMIC DNA]</scope>
    <source>
        <strain evidence="1 2">DSM 18792</strain>
    </source>
</reference>
<evidence type="ECO:0000313" key="2">
    <source>
        <dbReference type="Proteomes" id="UP000295455"/>
    </source>
</evidence>
<gene>
    <name evidence="1" type="ORF">EV196_1082</name>
</gene>
<comment type="caution">
    <text evidence="1">The sequence shown here is derived from an EMBL/GenBank/DDBJ whole genome shotgun (WGS) entry which is preliminary data.</text>
</comment>
<dbReference type="OrthoDB" id="1114455at2"/>
<dbReference type="EMBL" id="SLUP01000008">
    <property type="protein sequence ID" value="TCL63809.1"/>
    <property type="molecule type" value="Genomic_DNA"/>
</dbReference>
<evidence type="ECO:0000313" key="1">
    <source>
        <dbReference type="EMBL" id="TCL63809.1"/>
    </source>
</evidence>
<dbReference type="RefSeq" id="WP_132218651.1">
    <property type="nucleotide sequence ID" value="NZ_OX156936.1"/>
</dbReference>
<dbReference type="NCBIfam" id="TIGR03519">
    <property type="entry name" value="T9SS_PorP_fam"/>
    <property type="match status" value="1"/>
</dbReference>
<dbReference type="Proteomes" id="UP000295455">
    <property type="component" value="Unassembled WGS sequence"/>
</dbReference>
<protein>
    <submittedName>
        <fullName evidence="1">Type IX secretion system PorP/SprF family membrane protein</fullName>
    </submittedName>
</protein>
<keyword evidence="2" id="KW-1185">Reference proteome</keyword>
<organism evidence="1 2">
    <name type="scientific">Mariniflexile fucanivorans</name>
    <dbReference type="NCBI Taxonomy" id="264023"/>
    <lineage>
        <taxon>Bacteria</taxon>
        <taxon>Pseudomonadati</taxon>
        <taxon>Bacteroidota</taxon>
        <taxon>Flavobacteriia</taxon>
        <taxon>Flavobacteriales</taxon>
        <taxon>Flavobacteriaceae</taxon>
        <taxon>Mariniflexile</taxon>
    </lineage>
</organism>
<dbReference type="Pfam" id="PF11751">
    <property type="entry name" value="PorP_SprF"/>
    <property type="match status" value="1"/>
</dbReference>